<keyword evidence="2" id="KW-0812">Transmembrane</keyword>
<dbReference type="Proteomes" id="UP000649259">
    <property type="component" value="Unassembled WGS sequence"/>
</dbReference>
<keyword evidence="5" id="KW-1185">Reference proteome</keyword>
<comment type="caution">
    <text evidence="4">The sequence shown here is derived from an EMBL/GenBank/DDBJ whole genome shotgun (WGS) entry which is preliminary data.</text>
</comment>
<sequence>MCLSADGRCLPQAHVFMRLCPPVSLCLAVAAALLPAPARAEAGPSCARPDGADFPLTTRLRGGPDTYRAGGGYGTWYLDLTNTTGRTCDEIHPVVVLVDSGRTLKPSQAHLEFYAGGRPHPVRLEHTDDDELVGAFTDGPADDSAATGAASGAASGQAAGAGRFAGFTVGPGRTLSVKLRLALTSDTAPDTVTANAAVVQRHGDDGDWIGQSNDYRFKVVPGSPPDADADADHDHESASDPGTAPASSGAPDGGTARESAAPGRDPAAPPSTPGPTSTAPPAPDASATDTGRLSLADEAEELARTGLTSPAALVAGTACLLAAGTVLLLARRLARRRR</sequence>
<feature type="region of interest" description="Disordered" evidence="1">
    <location>
        <begin position="203"/>
        <end position="289"/>
    </location>
</feature>
<evidence type="ECO:0000256" key="3">
    <source>
        <dbReference type="SAM" id="SignalP"/>
    </source>
</evidence>
<evidence type="ECO:0000313" key="5">
    <source>
        <dbReference type="Proteomes" id="UP000649259"/>
    </source>
</evidence>
<dbReference type="EMBL" id="BNEB01000003">
    <property type="protein sequence ID" value="GHI61247.1"/>
    <property type="molecule type" value="Genomic_DNA"/>
</dbReference>
<keyword evidence="2" id="KW-1133">Transmembrane helix</keyword>
<gene>
    <name evidence="4" type="ORF">Saso_28970</name>
</gene>
<protein>
    <recommendedName>
        <fullName evidence="6">Gram-positive cocci surface proteins LPxTG domain-containing protein</fullName>
    </recommendedName>
</protein>
<evidence type="ECO:0000256" key="1">
    <source>
        <dbReference type="SAM" id="MobiDB-lite"/>
    </source>
</evidence>
<feature type="transmembrane region" description="Helical" evidence="2">
    <location>
        <begin position="311"/>
        <end position="330"/>
    </location>
</feature>
<organism evidence="4 5">
    <name type="scientific">Streptomyces asoensis</name>
    <dbReference type="NCBI Taxonomy" id="249586"/>
    <lineage>
        <taxon>Bacteria</taxon>
        <taxon>Bacillati</taxon>
        <taxon>Actinomycetota</taxon>
        <taxon>Actinomycetes</taxon>
        <taxon>Kitasatosporales</taxon>
        <taxon>Streptomycetaceae</taxon>
        <taxon>Streptomyces</taxon>
    </lineage>
</organism>
<feature type="signal peptide" evidence="3">
    <location>
        <begin position="1"/>
        <end position="40"/>
    </location>
</feature>
<proteinExistence type="predicted"/>
<keyword evidence="3" id="KW-0732">Signal</keyword>
<name>A0ABQ3RZR7_9ACTN</name>
<evidence type="ECO:0008006" key="6">
    <source>
        <dbReference type="Google" id="ProtNLM"/>
    </source>
</evidence>
<reference evidence="5" key="1">
    <citation type="submission" date="2023-07" db="EMBL/GenBank/DDBJ databases">
        <title>Whole genome shotgun sequence of Streptomyces cacaoi subsp. asoensis NBRC 13813.</title>
        <authorList>
            <person name="Komaki H."/>
            <person name="Tamura T."/>
        </authorList>
    </citation>
    <scope>NUCLEOTIDE SEQUENCE [LARGE SCALE GENOMIC DNA]</scope>
    <source>
        <strain evidence="5">NBRC 13813</strain>
    </source>
</reference>
<accession>A0ABQ3RZR7</accession>
<evidence type="ECO:0000313" key="4">
    <source>
        <dbReference type="EMBL" id="GHI61247.1"/>
    </source>
</evidence>
<evidence type="ECO:0000256" key="2">
    <source>
        <dbReference type="SAM" id="Phobius"/>
    </source>
</evidence>
<feature type="compositionally biased region" description="Pro residues" evidence="1">
    <location>
        <begin position="267"/>
        <end position="283"/>
    </location>
</feature>
<feature type="chain" id="PRO_5046416642" description="Gram-positive cocci surface proteins LPxTG domain-containing protein" evidence="3">
    <location>
        <begin position="41"/>
        <end position="338"/>
    </location>
</feature>
<keyword evidence="2" id="KW-0472">Membrane</keyword>